<dbReference type="SUPFAM" id="SSF74914">
    <property type="entry name" value="V-region of surface antigen I/II (SA I/II, PAC)"/>
    <property type="match status" value="1"/>
</dbReference>
<protein>
    <submittedName>
        <fullName evidence="1">Uncharacterized protein</fullName>
    </submittedName>
</protein>
<dbReference type="EMBL" id="WKKX01000006">
    <property type="protein sequence ID" value="MSE07219.1"/>
    <property type="molecule type" value="Genomic_DNA"/>
</dbReference>
<evidence type="ECO:0000313" key="1">
    <source>
        <dbReference type="EMBL" id="MSE04283.1"/>
    </source>
</evidence>
<name>A0A6A8LM12_9LACO</name>
<gene>
    <name evidence="2" type="ORF">GKC33_00360</name>
    <name evidence="1" type="ORF">GKC34_00115</name>
</gene>
<proteinExistence type="predicted"/>
<accession>A0A6A8LM12</accession>
<dbReference type="Proteomes" id="UP000437575">
    <property type="component" value="Unassembled WGS sequence"/>
</dbReference>
<reference evidence="3 4" key="1">
    <citation type="submission" date="2019-11" db="EMBL/GenBank/DDBJ databases">
        <title>Draft Genome Sequence of Plant Growth-Promoting Rhizosphere-Associated Bacteria.</title>
        <authorList>
            <person name="Vasilyev I.Y."/>
            <person name="Radchenko V."/>
            <person name="Ilnitskaya E.V."/>
        </authorList>
    </citation>
    <scope>NUCLEOTIDE SEQUENCE [LARGE SCALE GENOMIC DNA]</scope>
    <source>
        <strain evidence="2 4">VRA_01-1sq_f</strain>
        <strain evidence="1 3">VRA_1sq_f</strain>
    </source>
</reference>
<organism evidence="1 3">
    <name type="scientific">Ligilactobacillus salivarius</name>
    <dbReference type="NCBI Taxonomy" id="1624"/>
    <lineage>
        <taxon>Bacteria</taxon>
        <taxon>Bacillati</taxon>
        <taxon>Bacillota</taxon>
        <taxon>Bacilli</taxon>
        <taxon>Lactobacillales</taxon>
        <taxon>Lactobacillaceae</taxon>
        <taxon>Ligilactobacillus</taxon>
    </lineage>
</organism>
<evidence type="ECO:0000313" key="4">
    <source>
        <dbReference type="Proteomes" id="UP000467635"/>
    </source>
</evidence>
<dbReference type="AlphaFoldDB" id="A0A6A8LM12"/>
<dbReference type="EMBL" id="WKKZ01000001">
    <property type="protein sequence ID" value="MSE04283.1"/>
    <property type="molecule type" value="Genomic_DNA"/>
</dbReference>
<dbReference type="Gene3D" id="2.60.530.10">
    <property type="entry name" value="Major cell-surface adhesin PAc"/>
    <property type="match status" value="1"/>
</dbReference>
<evidence type="ECO:0000313" key="3">
    <source>
        <dbReference type="Proteomes" id="UP000437575"/>
    </source>
</evidence>
<dbReference type="Proteomes" id="UP000467635">
    <property type="component" value="Unassembled WGS sequence"/>
</dbReference>
<comment type="caution">
    <text evidence="1">The sequence shown here is derived from an EMBL/GenBank/DDBJ whole genome shotgun (WGS) entry which is preliminary data.</text>
</comment>
<sequence length="178" mass="19979">MQQYKNKLAENAKKIADYQSSLAKNSFKEIDVNTIWQNLVLSDEPDAKLSIQWSKNATGIITQNTNNMVLYADLDKQDGQTAKFNGSQSGTVATATWTNLKNSYYIDSNGIKHTIGKLVRIYSDLRANGQNNSNPLLKIYRNPYLNAATYFASDITAQYFMYGINGDLLSIGFFMAVF</sequence>
<dbReference type="InterPro" id="IPR036234">
    <property type="entry name" value="SA_I/II_PAC_V_sf"/>
</dbReference>
<evidence type="ECO:0000313" key="2">
    <source>
        <dbReference type="EMBL" id="MSE07219.1"/>
    </source>
</evidence>